<accession>A0A815A1J1</accession>
<name>A0A815A1J1_9BILA</name>
<proteinExistence type="predicted"/>
<evidence type="ECO:0000313" key="1">
    <source>
        <dbReference type="EMBL" id="CAF1250786.1"/>
    </source>
</evidence>
<dbReference type="EMBL" id="CAJNOT010001801">
    <property type="protein sequence ID" value="CAF1250786.1"/>
    <property type="molecule type" value="Genomic_DNA"/>
</dbReference>
<organism evidence="1 2">
    <name type="scientific">Rotaria sordida</name>
    <dbReference type="NCBI Taxonomy" id="392033"/>
    <lineage>
        <taxon>Eukaryota</taxon>
        <taxon>Metazoa</taxon>
        <taxon>Spiralia</taxon>
        <taxon>Gnathifera</taxon>
        <taxon>Rotifera</taxon>
        <taxon>Eurotatoria</taxon>
        <taxon>Bdelloidea</taxon>
        <taxon>Philodinida</taxon>
        <taxon>Philodinidae</taxon>
        <taxon>Rotaria</taxon>
    </lineage>
</organism>
<reference evidence="1" key="1">
    <citation type="submission" date="2021-02" db="EMBL/GenBank/DDBJ databases">
        <authorList>
            <person name="Nowell W R."/>
        </authorList>
    </citation>
    <scope>NUCLEOTIDE SEQUENCE</scope>
</reference>
<evidence type="ECO:0000313" key="2">
    <source>
        <dbReference type="Proteomes" id="UP000663864"/>
    </source>
</evidence>
<protein>
    <submittedName>
        <fullName evidence="1">Uncharacterized protein</fullName>
    </submittedName>
</protein>
<sequence length="85" mass="9362">MYDINLIISRSIALTEVTISQMGNAPASTIGNVQPVTACNTRQTTTWSGNVKTGQIERRNENIKEDCSKPDCKTSGCYDGRHDKK</sequence>
<dbReference type="AlphaFoldDB" id="A0A815A1J1"/>
<dbReference type="Proteomes" id="UP000663864">
    <property type="component" value="Unassembled WGS sequence"/>
</dbReference>
<comment type="caution">
    <text evidence="1">The sequence shown here is derived from an EMBL/GenBank/DDBJ whole genome shotgun (WGS) entry which is preliminary data.</text>
</comment>
<gene>
    <name evidence="1" type="ORF">ZHD862_LOCUS25375</name>
</gene>